<reference evidence="2" key="1">
    <citation type="submission" date="2013-09" db="EMBL/GenBank/DDBJ databases">
        <title>The Genome Sequence of Anopheles culicifacies species A.</title>
        <authorList>
            <consortium name="The Broad Institute Genomics Platform"/>
            <person name="Neafsey D.E."/>
            <person name="Besansky N."/>
            <person name="Howell P."/>
            <person name="Walton C."/>
            <person name="Young S.K."/>
            <person name="Zeng Q."/>
            <person name="Gargeya S."/>
            <person name="Fitzgerald M."/>
            <person name="Haas B."/>
            <person name="Abouelleil A."/>
            <person name="Allen A.W."/>
            <person name="Alvarado L."/>
            <person name="Arachchi H.M."/>
            <person name="Berlin A.M."/>
            <person name="Chapman S.B."/>
            <person name="Gainer-Dewar J."/>
            <person name="Goldberg J."/>
            <person name="Griggs A."/>
            <person name="Gujja S."/>
            <person name="Hansen M."/>
            <person name="Howarth C."/>
            <person name="Imamovic A."/>
            <person name="Ireland A."/>
            <person name="Larimer J."/>
            <person name="McCowan C."/>
            <person name="Murphy C."/>
            <person name="Pearson M."/>
            <person name="Poon T.W."/>
            <person name="Priest M."/>
            <person name="Roberts A."/>
            <person name="Saif S."/>
            <person name="Shea T."/>
            <person name="Sisk P."/>
            <person name="Sykes S."/>
            <person name="Wortman J."/>
            <person name="Nusbaum C."/>
            <person name="Birren B."/>
        </authorList>
    </citation>
    <scope>NUCLEOTIDE SEQUENCE [LARGE SCALE GENOMIC DNA]</scope>
    <source>
        <strain evidence="2">A-37</strain>
    </source>
</reference>
<name>A0A182LYN4_9DIPT</name>
<dbReference type="Proteomes" id="UP000075883">
    <property type="component" value="Unassembled WGS sequence"/>
</dbReference>
<organism evidence="1 2">
    <name type="scientific">Anopheles culicifacies</name>
    <dbReference type="NCBI Taxonomy" id="139723"/>
    <lineage>
        <taxon>Eukaryota</taxon>
        <taxon>Metazoa</taxon>
        <taxon>Ecdysozoa</taxon>
        <taxon>Arthropoda</taxon>
        <taxon>Hexapoda</taxon>
        <taxon>Insecta</taxon>
        <taxon>Pterygota</taxon>
        <taxon>Neoptera</taxon>
        <taxon>Endopterygota</taxon>
        <taxon>Diptera</taxon>
        <taxon>Nematocera</taxon>
        <taxon>Culicoidea</taxon>
        <taxon>Culicidae</taxon>
        <taxon>Anophelinae</taxon>
        <taxon>Anopheles</taxon>
        <taxon>culicifacies species complex</taxon>
    </lineage>
</organism>
<accession>A0A182LYN4</accession>
<sequence length="101" mass="11273">MHVESVWDDFQLTARLGAEKPRFSHPLQEEIDFPAMLAFAYRRCTLSMQCLVALLTIARPKTLGMLHGGLLSPFSVLSYCALALVRQPCEAHTQPNGSRSK</sequence>
<protein>
    <submittedName>
        <fullName evidence="1">Uncharacterized protein</fullName>
    </submittedName>
</protein>
<dbReference type="AlphaFoldDB" id="A0A182LYN4"/>
<dbReference type="EnsemblMetazoa" id="ACUA005135-RA">
    <property type="protein sequence ID" value="ACUA005135-PA"/>
    <property type="gene ID" value="ACUA005135"/>
</dbReference>
<dbReference type="VEuPathDB" id="VectorBase:ACUA005135"/>
<proteinExistence type="predicted"/>
<evidence type="ECO:0000313" key="1">
    <source>
        <dbReference type="EnsemblMetazoa" id="ACUA005135-PA"/>
    </source>
</evidence>
<evidence type="ECO:0000313" key="2">
    <source>
        <dbReference type="Proteomes" id="UP000075883"/>
    </source>
</evidence>
<keyword evidence="2" id="KW-1185">Reference proteome</keyword>
<dbReference type="EMBL" id="AXCM01000510">
    <property type="status" value="NOT_ANNOTATED_CDS"/>
    <property type="molecule type" value="Genomic_DNA"/>
</dbReference>
<reference evidence="1" key="2">
    <citation type="submission" date="2020-05" db="UniProtKB">
        <authorList>
            <consortium name="EnsemblMetazoa"/>
        </authorList>
    </citation>
    <scope>IDENTIFICATION</scope>
    <source>
        <strain evidence="1">A-37</strain>
    </source>
</reference>